<dbReference type="RefSeq" id="WP_076431371.1">
    <property type="nucleotide sequence ID" value="NZ_FTNO01000004.1"/>
</dbReference>
<accession>A0A1N7DAT7</accession>
<evidence type="ECO:0000313" key="2">
    <source>
        <dbReference type="Proteomes" id="UP000186914"/>
    </source>
</evidence>
<name>A0A1N7DAT7_9EURY</name>
<gene>
    <name evidence="1" type="ORF">SAMN05421858_3467</name>
</gene>
<evidence type="ECO:0008006" key="3">
    <source>
        <dbReference type="Google" id="ProtNLM"/>
    </source>
</evidence>
<sequence length="165" mass="18905">MADIDERVKEEWKATTTGRERVKEILTETTEYTKASDIAKQALVSEPTTRKYLTELVDEGIGSTHQDGRTTLYRRNEGHRIDNRIKELRRTHSHRDLIAGIQEMNETLQEFRETYDVGSPEDLAIKLEPGDDGWSDLGKWRSTRQNLALAKAALQVDEAHRLAEA</sequence>
<evidence type="ECO:0000313" key="1">
    <source>
        <dbReference type="EMBL" id="SIR72845.1"/>
    </source>
</evidence>
<dbReference type="Gene3D" id="1.10.10.10">
    <property type="entry name" value="Winged helix-like DNA-binding domain superfamily/Winged helix DNA-binding domain"/>
    <property type="match status" value="1"/>
</dbReference>
<dbReference type="Proteomes" id="UP000186914">
    <property type="component" value="Unassembled WGS sequence"/>
</dbReference>
<dbReference type="AlphaFoldDB" id="A0A1N7DAT7"/>
<protein>
    <recommendedName>
        <fullName evidence="3">Transcriptional regulator</fullName>
    </recommendedName>
</protein>
<dbReference type="SUPFAM" id="SSF46785">
    <property type="entry name" value="Winged helix' DNA-binding domain"/>
    <property type="match status" value="1"/>
</dbReference>
<reference evidence="2" key="1">
    <citation type="submission" date="2017-01" db="EMBL/GenBank/DDBJ databases">
        <authorList>
            <person name="Varghese N."/>
            <person name="Submissions S."/>
        </authorList>
    </citation>
    <scope>NUCLEOTIDE SEQUENCE [LARGE SCALE GENOMIC DNA]</scope>
    <source>
        <strain evidence="2">CGMCC 1.7737</strain>
    </source>
</reference>
<keyword evidence="2" id="KW-1185">Reference proteome</keyword>
<dbReference type="InterPro" id="IPR011991">
    <property type="entry name" value="ArsR-like_HTH"/>
</dbReference>
<dbReference type="CDD" id="cd00090">
    <property type="entry name" value="HTH_ARSR"/>
    <property type="match status" value="1"/>
</dbReference>
<dbReference type="InterPro" id="IPR055766">
    <property type="entry name" value="DUF7342"/>
</dbReference>
<dbReference type="InterPro" id="IPR036390">
    <property type="entry name" value="WH_DNA-bd_sf"/>
</dbReference>
<dbReference type="InterPro" id="IPR036388">
    <property type="entry name" value="WH-like_DNA-bd_sf"/>
</dbReference>
<dbReference type="EMBL" id="FTNO01000004">
    <property type="protein sequence ID" value="SIR72845.1"/>
    <property type="molecule type" value="Genomic_DNA"/>
</dbReference>
<proteinExistence type="predicted"/>
<dbReference type="OrthoDB" id="240032at2157"/>
<dbReference type="Pfam" id="PF24033">
    <property type="entry name" value="DUF7342"/>
    <property type="match status" value="1"/>
</dbReference>
<organism evidence="1 2">
    <name type="scientific">Haladaptatus litoreus</name>
    <dbReference type="NCBI Taxonomy" id="553468"/>
    <lineage>
        <taxon>Archaea</taxon>
        <taxon>Methanobacteriati</taxon>
        <taxon>Methanobacteriota</taxon>
        <taxon>Stenosarchaea group</taxon>
        <taxon>Halobacteria</taxon>
        <taxon>Halobacteriales</taxon>
        <taxon>Haladaptataceae</taxon>
        <taxon>Haladaptatus</taxon>
    </lineage>
</organism>